<name>A0AB33JKA7_9ACTN</name>
<protein>
    <submittedName>
        <fullName evidence="1">Uncharacterized protein</fullName>
    </submittedName>
</protein>
<accession>A0AB33JKA7</accession>
<organism evidence="1">
    <name type="scientific">Kitasatospora sp. CMC57</name>
    <dbReference type="NCBI Taxonomy" id="3231513"/>
    <lineage>
        <taxon>Bacteria</taxon>
        <taxon>Bacillati</taxon>
        <taxon>Actinomycetota</taxon>
        <taxon>Actinomycetes</taxon>
        <taxon>Kitasatosporales</taxon>
        <taxon>Streptomycetaceae</taxon>
        <taxon>Kitasatospora</taxon>
    </lineage>
</organism>
<proteinExistence type="predicted"/>
<evidence type="ECO:0000313" key="1">
    <source>
        <dbReference type="EMBL" id="BFP43701.1"/>
    </source>
</evidence>
<dbReference type="AlphaFoldDB" id="A0AB33JKA7"/>
<sequence length="153" mass="17320">MLLFIGHDLRGKGLYLDPQLERRVTPLGLEPFRIEDERGRLQWRSLLLALEQRLVLAEKYPGMLADDLADDLFARTTGHIGSLMTLLMRACERAVRTGEERAEPELIDTTFTPRRCGRDVNSRTKTAMCARFAVTGSTSSRSHISRYSVSPRA</sequence>
<reference evidence="1" key="1">
    <citation type="submission" date="2024-07" db="EMBL/GenBank/DDBJ databases">
        <title>Complete genome sequences of cellulolytic bacteria, Kitasatospora sp. CMC57 and Streptomyces sp. CMC78, isolated from Japanese agricultural soil.</title>
        <authorList>
            <person name="Hashimoto T."/>
            <person name="Ito M."/>
            <person name="Iwamoto M."/>
            <person name="Fukahori D."/>
            <person name="Shoda T."/>
            <person name="Sakoda M."/>
            <person name="Morohoshi T."/>
            <person name="Mitsuboshi M."/>
            <person name="Nishizawa T."/>
        </authorList>
    </citation>
    <scope>NUCLEOTIDE SEQUENCE</scope>
    <source>
        <strain evidence="1">CMC57</strain>
    </source>
</reference>
<dbReference type="RefSeq" id="WP_407986305.1">
    <property type="nucleotide sequence ID" value="NZ_AP035881.2"/>
</dbReference>
<gene>
    <name evidence="1" type="ORF">KCMC57_00690</name>
</gene>
<dbReference type="EMBL" id="AP035881">
    <property type="protein sequence ID" value="BFP43701.1"/>
    <property type="molecule type" value="Genomic_DNA"/>
</dbReference>